<evidence type="ECO:0000313" key="5">
    <source>
        <dbReference type="EMBL" id="CAI8013548.1"/>
    </source>
</evidence>
<evidence type="ECO:0000313" key="6">
    <source>
        <dbReference type="Proteomes" id="UP001174909"/>
    </source>
</evidence>
<dbReference type="AlphaFoldDB" id="A0AA35RMM4"/>
<dbReference type="Gene3D" id="2.60.40.2030">
    <property type="match status" value="1"/>
</dbReference>
<dbReference type="SUPFAM" id="SSF141072">
    <property type="entry name" value="CalX-like"/>
    <property type="match status" value="1"/>
</dbReference>
<evidence type="ECO:0000256" key="3">
    <source>
        <dbReference type="ARBA" id="ARBA00022837"/>
    </source>
</evidence>
<proteinExistence type="predicted"/>
<reference evidence="5" key="1">
    <citation type="submission" date="2023-03" db="EMBL/GenBank/DDBJ databases">
        <authorList>
            <person name="Steffen K."/>
            <person name="Cardenas P."/>
        </authorList>
    </citation>
    <scope>NUCLEOTIDE SEQUENCE</scope>
</reference>
<sequence>VTLTRHTDDPRIQPPEIIKNFTITDELTAVVYVNISPETNTVSEDKGVLKICAEMTGCCPVQPEFSIPFEITSGTAVYGKDFRVETDRIAFKSCQNMSCIDVEIIDGESLEKTEWFKIEFMMATRTARSEHSWIDRIQLQGQVQNITIEDTREMVTVSLDSDEDLIVRENETNLLSVCADLDYAIDFQFSVNFILKSAEGDVINVTPGTGGNGLMKICANISFTAPVKPGQLKEFIVTLEILGTLYDGIRLSGQLKIFVCDEI</sequence>
<dbReference type="Proteomes" id="UP001174909">
    <property type="component" value="Unassembled WGS sequence"/>
</dbReference>
<accession>A0AA35RMM4</accession>
<dbReference type="InterPro" id="IPR038081">
    <property type="entry name" value="CalX-like_sf"/>
</dbReference>
<keyword evidence="1" id="KW-0732">Signal</keyword>
<evidence type="ECO:0000256" key="1">
    <source>
        <dbReference type="ARBA" id="ARBA00022729"/>
    </source>
</evidence>
<dbReference type="Pfam" id="PF03160">
    <property type="entry name" value="Calx-beta"/>
    <property type="match status" value="1"/>
</dbReference>
<dbReference type="GO" id="GO:0016020">
    <property type="term" value="C:membrane"/>
    <property type="evidence" value="ECO:0007669"/>
    <property type="project" value="InterPro"/>
</dbReference>
<evidence type="ECO:0000256" key="2">
    <source>
        <dbReference type="ARBA" id="ARBA00022737"/>
    </source>
</evidence>
<feature type="domain" description="Calx-beta" evidence="4">
    <location>
        <begin position="30"/>
        <end position="150"/>
    </location>
</feature>
<dbReference type="GO" id="GO:0007154">
    <property type="term" value="P:cell communication"/>
    <property type="evidence" value="ECO:0007669"/>
    <property type="project" value="InterPro"/>
</dbReference>
<gene>
    <name evidence="5" type="ORF">GBAR_LOCUS8574</name>
</gene>
<organism evidence="5 6">
    <name type="scientific">Geodia barretti</name>
    <name type="common">Barrett's horny sponge</name>
    <dbReference type="NCBI Taxonomy" id="519541"/>
    <lineage>
        <taxon>Eukaryota</taxon>
        <taxon>Metazoa</taxon>
        <taxon>Porifera</taxon>
        <taxon>Demospongiae</taxon>
        <taxon>Heteroscleromorpha</taxon>
        <taxon>Tetractinellida</taxon>
        <taxon>Astrophorina</taxon>
        <taxon>Geodiidae</taxon>
        <taxon>Geodia</taxon>
    </lineage>
</organism>
<protein>
    <recommendedName>
        <fullName evidence="4">Calx-beta domain-containing protein</fullName>
    </recommendedName>
</protein>
<keyword evidence="6" id="KW-1185">Reference proteome</keyword>
<evidence type="ECO:0000259" key="4">
    <source>
        <dbReference type="Pfam" id="PF03160"/>
    </source>
</evidence>
<comment type="caution">
    <text evidence="5">The sequence shown here is derived from an EMBL/GenBank/DDBJ whole genome shotgun (WGS) entry which is preliminary data.</text>
</comment>
<keyword evidence="3" id="KW-0106">Calcium</keyword>
<keyword evidence="2" id="KW-0677">Repeat</keyword>
<feature type="non-terminal residue" evidence="5">
    <location>
        <position position="1"/>
    </location>
</feature>
<feature type="non-terminal residue" evidence="5">
    <location>
        <position position="263"/>
    </location>
</feature>
<name>A0AA35RMM4_GEOBA</name>
<dbReference type="EMBL" id="CASHTH010001273">
    <property type="protein sequence ID" value="CAI8013548.1"/>
    <property type="molecule type" value="Genomic_DNA"/>
</dbReference>
<dbReference type="InterPro" id="IPR003644">
    <property type="entry name" value="Calx_beta"/>
</dbReference>